<feature type="region of interest" description="Disordered" evidence="5">
    <location>
        <begin position="230"/>
        <end position="305"/>
    </location>
</feature>
<dbReference type="PANTHER" id="PTHR46537">
    <property type="entry name" value="OS11G0578200 PROTEIN"/>
    <property type="match status" value="1"/>
</dbReference>
<gene>
    <name evidence="7" type="ORF">CMV_006526</name>
</gene>
<dbReference type="PROSITE" id="PS00518">
    <property type="entry name" value="ZF_RING_1"/>
    <property type="match status" value="1"/>
</dbReference>
<organism evidence="7 8">
    <name type="scientific">Castanea mollissima</name>
    <name type="common">Chinese chestnut</name>
    <dbReference type="NCBI Taxonomy" id="60419"/>
    <lineage>
        <taxon>Eukaryota</taxon>
        <taxon>Viridiplantae</taxon>
        <taxon>Streptophyta</taxon>
        <taxon>Embryophyta</taxon>
        <taxon>Tracheophyta</taxon>
        <taxon>Spermatophyta</taxon>
        <taxon>Magnoliopsida</taxon>
        <taxon>eudicotyledons</taxon>
        <taxon>Gunneridae</taxon>
        <taxon>Pentapetalae</taxon>
        <taxon>rosids</taxon>
        <taxon>fabids</taxon>
        <taxon>Fagales</taxon>
        <taxon>Fagaceae</taxon>
        <taxon>Castanea</taxon>
    </lineage>
</organism>
<protein>
    <recommendedName>
        <fullName evidence="6">RING-type domain-containing protein</fullName>
    </recommendedName>
</protein>
<dbReference type="Gene3D" id="3.30.40.10">
    <property type="entry name" value="Zinc/RING finger domain, C3HC4 (zinc finger)"/>
    <property type="match status" value="1"/>
</dbReference>
<feature type="compositionally biased region" description="Basic and acidic residues" evidence="5">
    <location>
        <begin position="257"/>
        <end position="272"/>
    </location>
</feature>
<feature type="domain" description="RING-type" evidence="6">
    <location>
        <begin position="103"/>
        <end position="143"/>
    </location>
</feature>
<dbReference type="PANTHER" id="PTHR46537:SF3">
    <property type="entry name" value="E3 UBIQUITIN-PROTEIN LIGASE RING1A"/>
    <property type="match status" value="1"/>
</dbReference>
<dbReference type="InterPro" id="IPR001841">
    <property type="entry name" value="Znf_RING"/>
</dbReference>
<evidence type="ECO:0000259" key="6">
    <source>
        <dbReference type="PROSITE" id="PS50089"/>
    </source>
</evidence>
<dbReference type="CDD" id="cd16531">
    <property type="entry name" value="RING-HC_RING1-like"/>
    <property type="match status" value="1"/>
</dbReference>
<evidence type="ECO:0000256" key="1">
    <source>
        <dbReference type="ARBA" id="ARBA00022723"/>
    </source>
</evidence>
<feature type="region of interest" description="Disordered" evidence="5">
    <location>
        <begin position="322"/>
        <end position="347"/>
    </location>
</feature>
<reference evidence="7" key="1">
    <citation type="submission" date="2020-03" db="EMBL/GenBank/DDBJ databases">
        <title>Castanea mollissima Vanexum genome sequencing.</title>
        <authorList>
            <person name="Staton M."/>
        </authorList>
    </citation>
    <scope>NUCLEOTIDE SEQUENCE</scope>
    <source>
        <tissue evidence="7">Leaf</tissue>
    </source>
</reference>
<evidence type="ECO:0000256" key="2">
    <source>
        <dbReference type="ARBA" id="ARBA00022771"/>
    </source>
</evidence>
<proteinExistence type="predicted"/>
<dbReference type="AlphaFoldDB" id="A0A8J4VTI9"/>
<dbReference type="Pfam" id="PF13923">
    <property type="entry name" value="zf-C3HC4_2"/>
    <property type="match status" value="1"/>
</dbReference>
<keyword evidence="3" id="KW-0862">Zinc</keyword>
<dbReference type="SMART" id="SM00184">
    <property type="entry name" value="RING"/>
    <property type="match status" value="1"/>
</dbReference>
<dbReference type="SUPFAM" id="SSF57850">
    <property type="entry name" value="RING/U-box"/>
    <property type="match status" value="1"/>
</dbReference>
<dbReference type="GO" id="GO:0008270">
    <property type="term" value="F:zinc ion binding"/>
    <property type="evidence" value="ECO:0007669"/>
    <property type="project" value="UniProtKB-KW"/>
</dbReference>
<keyword evidence="8" id="KW-1185">Reference proteome</keyword>
<accession>A0A8J4VTI9</accession>
<dbReference type="InterPro" id="IPR013083">
    <property type="entry name" value="Znf_RING/FYVE/PHD"/>
</dbReference>
<dbReference type="InterPro" id="IPR044592">
    <property type="entry name" value="RING1A/B"/>
</dbReference>
<dbReference type="PROSITE" id="PS50089">
    <property type="entry name" value="ZF_RING_2"/>
    <property type="match status" value="1"/>
</dbReference>
<feature type="compositionally biased region" description="Acidic residues" evidence="5">
    <location>
        <begin position="39"/>
        <end position="55"/>
    </location>
</feature>
<keyword evidence="1" id="KW-0479">Metal-binding</keyword>
<dbReference type="Proteomes" id="UP000737018">
    <property type="component" value="Unassembled WGS sequence"/>
</dbReference>
<name>A0A8J4VTI9_9ROSI</name>
<evidence type="ECO:0000313" key="8">
    <source>
        <dbReference type="Proteomes" id="UP000737018"/>
    </source>
</evidence>
<dbReference type="OrthoDB" id="337575at2759"/>
<evidence type="ECO:0000256" key="3">
    <source>
        <dbReference type="ARBA" id="ARBA00022833"/>
    </source>
</evidence>
<dbReference type="InterPro" id="IPR017907">
    <property type="entry name" value="Znf_RING_CS"/>
</dbReference>
<evidence type="ECO:0000256" key="5">
    <source>
        <dbReference type="SAM" id="MobiDB-lite"/>
    </source>
</evidence>
<sequence>MKLLEPNAVKDHEVRSLSQSLSTPLKRTIAMPAQKRGVEEEEEEEEEEELVEVDDPVEHDHSNHEQHQEEPQESDRSHSSSNGDNKDEFVVVKLSDIRKEVQCPICLGIIRKTRTVMECLHRFCRECIDKSMRLGNNECPACRTHCASRRSLRDDPKYDALISALYPDIDKYEEEELAFHEEERARNKQIQASIAQTFRRQAEALGRKRSTAKATAAAFVRRSRGYRNAHLRGRRNYRNAAESQGSDDNEDANVNDGGKDSSSADEHTEVRPKRSKRWGGVRFSLPSPAAASTDGGGDENDPEVNRESIGVSAGLVGSSERLAWGKGGMRSHTRYGSMNGGNGKNARNSRLSKLAEYLRNLEENDNELTINLMLVSFDEQSIPSLERPYLCCKPTLSVRQLRKYVAVQTASQDDEVVLYLVNELDSKINPSTSSSEILSKSRVINPGKDKLRILGEQETLAGLTTGNFVHGYLLLAYERKQWHSDILMGLS</sequence>
<keyword evidence="2 4" id="KW-0863">Zinc-finger</keyword>
<dbReference type="EMBL" id="JRKL02000618">
    <property type="protein sequence ID" value="KAF3969702.1"/>
    <property type="molecule type" value="Genomic_DNA"/>
</dbReference>
<feature type="compositionally biased region" description="Basic and acidic residues" evidence="5">
    <location>
        <begin position="56"/>
        <end position="85"/>
    </location>
</feature>
<evidence type="ECO:0000313" key="7">
    <source>
        <dbReference type="EMBL" id="KAF3969702.1"/>
    </source>
</evidence>
<feature type="region of interest" description="Disordered" evidence="5">
    <location>
        <begin position="1"/>
        <end position="85"/>
    </location>
</feature>
<comment type="caution">
    <text evidence="7">The sequence shown here is derived from an EMBL/GenBank/DDBJ whole genome shotgun (WGS) entry which is preliminary data.</text>
</comment>
<evidence type="ECO:0000256" key="4">
    <source>
        <dbReference type="PROSITE-ProRule" id="PRU00175"/>
    </source>
</evidence>
<feature type="compositionally biased region" description="Polar residues" evidence="5">
    <location>
        <begin position="16"/>
        <end position="25"/>
    </location>
</feature>